<comment type="caution">
    <text evidence="1">The sequence shown here is derived from an EMBL/GenBank/DDBJ whole genome shotgun (WGS) entry which is preliminary data.</text>
</comment>
<dbReference type="AlphaFoldDB" id="A0AAV8P3Q3"/>
<keyword evidence="2" id="KW-1185">Reference proteome</keyword>
<dbReference type="PANTHER" id="PTHR28052:SF1">
    <property type="entry name" value="UPF0545 PROTEIN C22ORF39"/>
    <property type="match status" value="1"/>
</dbReference>
<gene>
    <name evidence="1" type="ORF">OPV22_026938</name>
</gene>
<dbReference type="InterPro" id="IPR021475">
    <property type="entry name" value="Pants/Emi1-like"/>
</dbReference>
<name>A0AAV8P3Q3_ENSVE</name>
<proteinExistence type="predicted"/>
<dbReference type="PANTHER" id="PTHR28052">
    <property type="entry name" value="UPF0545 PROTEIN C22ORF39"/>
    <property type="match status" value="1"/>
</dbReference>
<dbReference type="EMBL" id="JAQQAF010000008">
    <property type="protein sequence ID" value="KAJ8464386.1"/>
    <property type="molecule type" value="Genomic_DNA"/>
</dbReference>
<organism evidence="1 2">
    <name type="scientific">Ensete ventricosum</name>
    <name type="common">Abyssinian banana</name>
    <name type="synonym">Musa ensete</name>
    <dbReference type="NCBI Taxonomy" id="4639"/>
    <lineage>
        <taxon>Eukaryota</taxon>
        <taxon>Viridiplantae</taxon>
        <taxon>Streptophyta</taxon>
        <taxon>Embryophyta</taxon>
        <taxon>Tracheophyta</taxon>
        <taxon>Spermatophyta</taxon>
        <taxon>Magnoliopsida</taxon>
        <taxon>Liliopsida</taxon>
        <taxon>Zingiberales</taxon>
        <taxon>Musaceae</taxon>
        <taxon>Ensete</taxon>
    </lineage>
</organism>
<sequence>MDAKEGEKAAEAAAASPSSATINSSRQVPKLSCTKCFDALWFCYSPFHQMQQYYRHGEFDTCFGKWNALFDCLNLKTKKSSEVQEILEAREKANKHIWTFRTVEEASVNWWMMIKSLLPRLYWEPQSFKTKTSTAAWSEATKDEGESPGLVLQATAMAIGHVAACHVDDDTHAVARPIRLPPRLTQLTDRCPYVSCMRMPFVPQRAAHQNDLLLG</sequence>
<evidence type="ECO:0000313" key="1">
    <source>
        <dbReference type="EMBL" id="KAJ8464386.1"/>
    </source>
</evidence>
<protein>
    <recommendedName>
        <fullName evidence="3">GCK domain-containing protein</fullName>
    </recommendedName>
</protein>
<dbReference type="Proteomes" id="UP001222027">
    <property type="component" value="Unassembled WGS sequence"/>
</dbReference>
<evidence type="ECO:0008006" key="3">
    <source>
        <dbReference type="Google" id="ProtNLM"/>
    </source>
</evidence>
<dbReference type="Pfam" id="PF11326">
    <property type="entry name" value="PANTS-like"/>
    <property type="match status" value="1"/>
</dbReference>
<reference evidence="1 2" key="1">
    <citation type="submission" date="2022-12" db="EMBL/GenBank/DDBJ databases">
        <title>Chromosome-scale assembly of the Ensete ventricosum genome.</title>
        <authorList>
            <person name="Dussert Y."/>
            <person name="Stocks J."/>
            <person name="Wendawek A."/>
            <person name="Woldeyes F."/>
            <person name="Nichols R.A."/>
            <person name="Borrell J.S."/>
        </authorList>
    </citation>
    <scope>NUCLEOTIDE SEQUENCE [LARGE SCALE GENOMIC DNA]</scope>
    <source>
        <strain evidence="2">cv. Maze</strain>
        <tissue evidence="1">Seeds</tissue>
    </source>
</reference>
<evidence type="ECO:0000313" key="2">
    <source>
        <dbReference type="Proteomes" id="UP001222027"/>
    </source>
</evidence>
<accession>A0AAV8P3Q3</accession>